<proteinExistence type="predicted"/>
<dbReference type="RefSeq" id="WP_205095653.1">
    <property type="nucleotide sequence ID" value="NZ_JACLYZ010000019.1"/>
</dbReference>
<dbReference type="InterPro" id="IPR027959">
    <property type="entry name" value="DUF4627"/>
</dbReference>
<evidence type="ECO:0000256" key="1">
    <source>
        <dbReference type="SAM" id="SignalP"/>
    </source>
</evidence>
<dbReference type="Proteomes" id="UP000766986">
    <property type="component" value="Unassembled WGS sequence"/>
</dbReference>
<evidence type="ECO:0000313" key="3">
    <source>
        <dbReference type="EMBL" id="MBM6735428.1"/>
    </source>
</evidence>
<reference evidence="3 4" key="1">
    <citation type="journal article" date="2021" name="Sci. Rep.">
        <title>The distribution of antibiotic resistance genes in chicken gut microbiota commensals.</title>
        <authorList>
            <person name="Juricova H."/>
            <person name="Matiasovicova J."/>
            <person name="Kubasova T."/>
            <person name="Cejkova D."/>
            <person name="Rychlik I."/>
        </authorList>
    </citation>
    <scope>NUCLEOTIDE SEQUENCE [LARGE SCALE GENOMIC DNA]</scope>
    <source>
        <strain evidence="3 4">An772</strain>
    </source>
</reference>
<keyword evidence="1" id="KW-0732">Signal</keyword>
<comment type="caution">
    <text evidence="3">The sequence shown here is derived from an EMBL/GenBank/DDBJ whole genome shotgun (WGS) entry which is preliminary data.</text>
</comment>
<dbReference type="EMBL" id="JACLYZ010000019">
    <property type="protein sequence ID" value="MBM6735428.1"/>
    <property type="molecule type" value="Genomic_DNA"/>
</dbReference>
<evidence type="ECO:0000259" key="2">
    <source>
        <dbReference type="Pfam" id="PF15425"/>
    </source>
</evidence>
<name>A0ABS2E1D1_9BACT</name>
<keyword evidence="4" id="KW-1185">Reference proteome</keyword>
<dbReference type="Pfam" id="PF15425">
    <property type="entry name" value="DUF4627"/>
    <property type="match status" value="1"/>
</dbReference>
<feature type="domain" description="DUF4627" evidence="2">
    <location>
        <begin position="41"/>
        <end position="134"/>
    </location>
</feature>
<feature type="chain" id="PRO_5045912968" evidence="1">
    <location>
        <begin position="21"/>
        <end position="223"/>
    </location>
</feature>
<dbReference type="Gene3D" id="2.60.120.260">
    <property type="entry name" value="Galactose-binding domain-like"/>
    <property type="match status" value="1"/>
</dbReference>
<organism evidence="3 4">
    <name type="scientific">Mediterranea massiliensis</name>
    <dbReference type="NCBI Taxonomy" id="1841865"/>
    <lineage>
        <taxon>Bacteria</taxon>
        <taxon>Pseudomonadati</taxon>
        <taxon>Bacteroidota</taxon>
        <taxon>Bacteroidia</taxon>
        <taxon>Bacteroidales</taxon>
        <taxon>Bacteroidaceae</taxon>
        <taxon>Mediterranea</taxon>
    </lineage>
</organism>
<sequence length="223" mass="24949">MKKIFMSILGVFLMTAGMQAQELVQDGEFDKADFSIAYGKAGDCSYGVWCVNNTEAPGVATMKVVDDKQRGKVAQFSVDPKLTTWYKAFVAQRYEGTVEPGTYRLTFWAKSKDGGEVKAFVRLTNEDGKDLQRFFVCNQSKPKKDDRKFYGGFAKAAPGMGWKQYTADFDFRKVTNTIYAFTMQETEDATETDLTNFSICFQNSSAEGTTIQVDGISLQKLAE</sequence>
<evidence type="ECO:0000313" key="4">
    <source>
        <dbReference type="Proteomes" id="UP000766986"/>
    </source>
</evidence>
<protein>
    <submittedName>
        <fullName evidence="3">DUF4627 domain-containing protein</fullName>
    </submittedName>
</protein>
<accession>A0ABS2E1D1</accession>
<gene>
    <name evidence="3" type="ORF">H7U35_09375</name>
</gene>
<feature type="signal peptide" evidence="1">
    <location>
        <begin position="1"/>
        <end position="20"/>
    </location>
</feature>